<reference evidence="2" key="1">
    <citation type="submission" date="2022-10" db="EMBL/GenBank/DDBJ databases">
        <title>Fusarium specimens isolated from Avocado Roots.</title>
        <authorList>
            <person name="Stajich J."/>
            <person name="Roper C."/>
            <person name="Heimlech-Rivalta G."/>
        </authorList>
    </citation>
    <scope>NUCLEOTIDE SEQUENCE</scope>
    <source>
        <strain evidence="2">CF00143</strain>
    </source>
</reference>
<proteinExistence type="predicted"/>
<evidence type="ECO:0000313" key="2">
    <source>
        <dbReference type="EMBL" id="KAJ4006070.1"/>
    </source>
</evidence>
<name>A0A9W8U5R7_9HYPO</name>
<comment type="caution">
    <text evidence="2">The sequence shown here is derived from an EMBL/GenBank/DDBJ whole genome shotgun (WGS) entry which is preliminary data.</text>
</comment>
<feature type="region of interest" description="Disordered" evidence="1">
    <location>
        <begin position="262"/>
        <end position="285"/>
    </location>
</feature>
<dbReference type="AlphaFoldDB" id="A0A9W8U5R7"/>
<dbReference type="Proteomes" id="UP001152130">
    <property type="component" value="Unassembled WGS sequence"/>
</dbReference>
<evidence type="ECO:0000256" key="1">
    <source>
        <dbReference type="SAM" id="MobiDB-lite"/>
    </source>
</evidence>
<gene>
    <name evidence="2" type="ORF">NW766_010896</name>
</gene>
<organism evidence="2 3">
    <name type="scientific">Fusarium irregulare</name>
    <dbReference type="NCBI Taxonomy" id="2494466"/>
    <lineage>
        <taxon>Eukaryota</taxon>
        <taxon>Fungi</taxon>
        <taxon>Dikarya</taxon>
        <taxon>Ascomycota</taxon>
        <taxon>Pezizomycotina</taxon>
        <taxon>Sordariomycetes</taxon>
        <taxon>Hypocreomycetidae</taxon>
        <taxon>Hypocreales</taxon>
        <taxon>Nectriaceae</taxon>
        <taxon>Fusarium</taxon>
        <taxon>Fusarium incarnatum-equiseti species complex</taxon>
    </lineage>
</organism>
<accession>A0A9W8U5R7</accession>
<dbReference type="EMBL" id="JAPDHF010000020">
    <property type="protein sequence ID" value="KAJ4006070.1"/>
    <property type="molecule type" value="Genomic_DNA"/>
</dbReference>
<protein>
    <submittedName>
        <fullName evidence="2">Uncharacterized protein</fullName>
    </submittedName>
</protein>
<sequence>MELLGVTASVVGIVAFTLKALGAIDNLRVFCKQYSPEETAEFRHDLDTSARILIEVKSLCKTIQDQFPNEGSGFRIASLQVQVEDCTRDLIQFSEIVQPRRKRRGGLGSANGTSDEQKKFRQFKDFLAHLSKGHRAGPHERFRIHHENVQTALALTGRYQSHERSKSPLLMIAGRYLDVENSALLHIVGGDVRQLARRFSDDIKEKTKSLESLSSSGSAVLALSRSTNDRLEDVQSTTNDISAELKNMKQLLFEVLSNSSSSAISSDRGKVTAGIPKQDPAENLDLEEQSRPLGAQTNDSTADKHEHEFHIVLGASKHFARTVHHSYNPFLADYTCALYAWQTSDLCGRLMKLELPTGFWNHKTLEGKASRKMDLLMQRTRTQILALRKTCLAEGLGEDLKAIDAEMDAWSEEESRRQLRSRRLLLGNLESPADRKKEQLTRLNEWLLQMRECHEYLGQLHQGFWYVVHTVDGVTRHIPPLPKDWDRLTLKYWFSDTAAMVTEDYATSSLGGGDSEATFKPLHDENELSMESHKDPDEPLGYTQSFRLQPIVPLSKAGADSRKLRYYISSTADGFDPEVVAAAQDTLFDYVRQPTHAGSVETTAKQEAIIELTTKPAMAENEEERAESFKIVMQYLQSL</sequence>
<evidence type="ECO:0000313" key="3">
    <source>
        <dbReference type="Proteomes" id="UP001152130"/>
    </source>
</evidence>
<keyword evidence="3" id="KW-1185">Reference proteome</keyword>